<feature type="region of interest" description="Disordered" evidence="5">
    <location>
        <begin position="441"/>
        <end position="471"/>
    </location>
</feature>
<dbReference type="KEGG" id="phet:94292706"/>
<dbReference type="OrthoDB" id="2573163at2759"/>
<reference evidence="6 7" key="1">
    <citation type="submission" date="2021-02" db="EMBL/GenBank/DDBJ databases">
        <title>Porcisia hertigi Genome sequencing and assembly.</title>
        <authorList>
            <person name="Almutairi H."/>
            <person name="Gatherer D."/>
        </authorList>
    </citation>
    <scope>NUCLEOTIDE SEQUENCE [LARGE SCALE GENOMIC DNA]</scope>
    <source>
        <strain evidence="6 7">C119</strain>
    </source>
</reference>
<feature type="region of interest" description="Disordered" evidence="5">
    <location>
        <begin position="1"/>
        <end position="23"/>
    </location>
</feature>
<evidence type="ECO:0000256" key="2">
    <source>
        <dbReference type="ARBA" id="ARBA00022679"/>
    </source>
</evidence>
<dbReference type="PANTHER" id="PTHR12400:SF104">
    <property type="entry name" value="KINASE"/>
    <property type="match status" value="1"/>
</dbReference>
<dbReference type="InterPro" id="IPR005522">
    <property type="entry name" value="IPK"/>
</dbReference>
<dbReference type="Pfam" id="PF03770">
    <property type="entry name" value="IPK"/>
    <property type="match status" value="1"/>
</dbReference>
<dbReference type="GeneID" id="94292706"/>
<dbReference type="GO" id="GO:0005634">
    <property type="term" value="C:nucleus"/>
    <property type="evidence" value="ECO:0007669"/>
    <property type="project" value="TreeGrafter"/>
</dbReference>
<evidence type="ECO:0000256" key="4">
    <source>
        <dbReference type="RuleBase" id="RU363090"/>
    </source>
</evidence>
<accession>A0A836IPD9</accession>
<dbReference type="AlphaFoldDB" id="A0A836IPD9"/>
<feature type="region of interest" description="Disordered" evidence="5">
    <location>
        <begin position="139"/>
        <end position="181"/>
    </location>
</feature>
<dbReference type="GO" id="GO:0046854">
    <property type="term" value="P:phosphatidylinositol phosphate biosynthetic process"/>
    <property type="evidence" value="ECO:0007669"/>
    <property type="project" value="TreeGrafter"/>
</dbReference>
<feature type="compositionally biased region" description="Low complexity" evidence="5">
    <location>
        <begin position="140"/>
        <end position="156"/>
    </location>
</feature>
<dbReference type="GO" id="GO:0005737">
    <property type="term" value="C:cytoplasm"/>
    <property type="evidence" value="ECO:0007669"/>
    <property type="project" value="TreeGrafter"/>
</dbReference>
<feature type="compositionally biased region" description="Basic and acidic residues" evidence="5">
    <location>
        <begin position="637"/>
        <end position="649"/>
    </location>
</feature>
<name>A0A836IPD9_9TRYP</name>
<comment type="similarity">
    <text evidence="1 4">Belongs to the inositol phosphokinase (IPK) family.</text>
</comment>
<comment type="caution">
    <text evidence="6">The sequence shown here is derived from an EMBL/GenBank/DDBJ whole genome shotgun (WGS) entry which is preliminary data.</text>
</comment>
<dbReference type="Proteomes" id="UP000674318">
    <property type="component" value="Unassembled WGS sequence"/>
</dbReference>
<evidence type="ECO:0000313" key="6">
    <source>
        <dbReference type="EMBL" id="KAG5509370.1"/>
    </source>
</evidence>
<dbReference type="InterPro" id="IPR038286">
    <property type="entry name" value="IPK_sf"/>
</dbReference>
<evidence type="ECO:0000256" key="1">
    <source>
        <dbReference type="ARBA" id="ARBA00007374"/>
    </source>
</evidence>
<dbReference type="PANTHER" id="PTHR12400">
    <property type="entry name" value="INOSITOL POLYPHOSPHATE KINASE"/>
    <property type="match status" value="1"/>
</dbReference>
<feature type="compositionally biased region" description="Low complexity" evidence="5">
    <location>
        <begin position="626"/>
        <end position="635"/>
    </location>
</feature>
<keyword evidence="3 4" id="KW-0418">Kinase</keyword>
<keyword evidence="2 4" id="KW-0808">Transferase</keyword>
<dbReference type="SUPFAM" id="SSF56104">
    <property type="entry name" value="SAICAR synthase-like"/>
    <property type="match status" value="1"/>
</dbReference>
<sequence>MTTSSSIVSSASDTEPERSFKGFATSCPNPITATTNTKTSLAMISAALNVESRAAEAIKRGEGNSSHSMPLGVVGDTSGVMRQRAPVAVVDHDELHESTALPHSWTASRLLQSSIGHHNAMVVSIVDAAGDQCSTVSSPVVSQRLRSSSAARSSQVGDPVDMSSAQRLPADGAYAPPSLAVEPGRLASTAVNLRRGSSSSSSSTTSAVDSSSALAAVAANLLHGVTQGPTGELKSDKKQRILQTGGSAPGMTRVANITATASANATVLLRDASVETPAKHLAVPLRTLNSFDVSSSSSVGGHHLSITEGSAFLKQSGSRREESFYNVIRPYQETLVREAVRQAPHTVEHWNRRHAGVPCRGVQKVLAATLSSSSTANRVLHSPLHTSPSFQLSGESEDVEGVVANPDDVAAMCEARWEAYQLYEAHDMSNLHILASEQLTDDDAGCEPPRGGGGGDGAGRPSRDRFSSPTSLHQVDKSLVELAARLWWTVRFRNFYRTSSAAYEVQRQAAEAAGLSPPPLPLVSSSSIERENAEHTGEAAVGGSPAVALLASTTSGTATPCMVGSFVDSLSEGLASGASAAERRYVLQKHRALQLLAAFVPRYHGTRRLPLRDVLRYEREGRATATAAASTTAAAKDGVDPLKVPEEGHGATTASSAAAAKGEAQHRMVDADDDDDNKGDGKICRMIMLEYVCYRFRHPCVMDIKMGSRQYGLHPAAEKKRSKVLKANLSTSARYGIRLAGYRRWDPEEKQYRFRSKLQCRFLTLEEVKSEMSDFLHHSREIEHVFRRQLQRLRVAFSQQTVFRFYTSSLLFVYDAEDPLRTARVTMVDFAYTYESKELLQGGDPDAEFDYDIGYLKAIDTLLSLLA</sequence>
<feature type="compositionally biased region" description="Low complexity" evidence="5">
    <location>
        <begin position="1"/>
        <end position="12"/>
    </location>
</feature>
<dbReference type="GO" id="GO:0032958">
    <property type="term" value="P:inositol phosphate biosynthetic process"/>
    <property type="evidence" value="ECO:0007669"/>
    <property type="project" value="InterPro"/>
</dbReference>
<feature type="region of interest" description="Disordered" evidence="5">
    <location>
        <begin position="626"/>
        <end position="676"/>
    </location>
</feature>
<feature type="compositionally biased region" description="Low complexity" evidence="5">
    <location>
        <begin position="651"/>
        <end position="660"/>
    </location>
</feature>
<keyword evidence="7" id="KW-1185">Reference proteome</keyword>
<dbReference type="Gene3D" id="3.30.470.160">
    <property type="entry name" value="Inositol polyphosphate kinase"/>
    <property type="match status" value="1"/>
</dbReference>
<dbReference type="GO" id="GO:0000828">
    <property type="term" value="F:inositol hexakisphosphate kinase activity"/>
    <property type="evidence" value="ECO:0007669"/>
    <property type="project" value="TreeGrafter"/>
</dbReference>
<gene>
    <name evidence="6" type="ORF">JKF63_06680</name>
</gene>
<evidence type="ECO:0000256" key="3">
    <source>
        <dbReference type="ARBA" id="ARBA00022777"/>
    </source>
</evidence>
<proteinExistence type="inferred from homology"/>
<evidence type="ECO:0000313" key="7">
    <source>
        <dbReference type="Proteomes" id="UP000674318"/>
    </source>
</evidence>
<evidence type="ECO:0000256" key="5">
    <source>
        <dbReference type="SAM" id="MobiDB-lite"/>
    </source>
</evidence>
<dbReference type="RefSeq" id="XP_067758522.1">
    <property type="nucleotide sequence ID" value="XM_067902629.1"/>
</dbReference>
<protein>
    <recommendedName>
        <fullName evidence="4">Kinase</fullName>
        <ecNumber evidence="4">2.7.-.-</ecNumber>
    </recommendedName>
</protein>
<dbReference type="EMBL" id="JAFJZO010000014">
    <property type="protein sequence ID" value="KAG5509370.1"/>
    <property type="molecule type" value="Genomic_DNA"/>
</dbReference>
<dbReference type="EC" id="2.7.-.-" evidence="4"/>
<organism evidence="6 7">
    <name type="scientific">Porcisia hertigi</name>
    <dbReference type="NCBI Taxonomy" id="2761500"/>
    <lineage>
        <taxon>Eukaryota</taxon>
        <taxon>Discoba</taxon>
        <taxon>Euglenozoa</taxon>
        <taxon>Kinetoplastea</taxon>
        <taxon>Metakinetoplastina</taxon>
        <taxon>Trypanosomatida</taxon>
        <taxon>Trypanosomatidae</taxon>
        <taxon>Leishmaniinae</taxon>
        <taxon>Porcisia</taxon>
    </lineage>
</organism>